<feature type="domain" description="FAD-binding" evidence="2">
    <location>
        <begin position="3"/>
        <end position="342"/>
    </location>
</feature>
<dbReference type="GO" id="GO:0008688">
    <property type="term" value="F:3-(3-hydroxyphenyl)propionate hydroxylase activity"/>
    <property type="evidence" value="ECO:0007669"/>
    <property type="project" value="TreeGrafter"/>
</dbReference>
<name>A0AAD7U730_9STRA</name>
<dbReference type="GO" id="GO:0019622">
    <property type="term" value="P:3-(3-hydroxy)phenylpropionate catabolic process"/>
    <property type="evidence" value="ECO:0007669"/>
    <property type="project" value="TreeGrafter"/>
</dbReference>
<comment type="caution">
    <text evidence="3">The sequence shown here is derived from an EMBL/GenBank/DDBJ whole genome shotgun (WGS) entry which is preliminary data.</text>
</comment>
<dbReference type="EMBL" id="JAQMWT010000557">
    <property type="protein sequence ID" value="KAJ8599496.1"/>
    <property type="molecule type" value="Genomic_DNA"/>
</dbReference>
<dbReference type="Proteomes" id="UP001230188">
    <property type="component" value="Unassembled WGS sequence"/>
</dbReference>
<dbReference type="PRINTS" id="PR00420">
    <property type="entry name" value="RNGMNOXGNASE"/>
</dbReference>
<dbReference type="InterPro" id="IPR002938">
    <property type="entry name" value="FAD-bd"/>
</dbReference>
<gene>
    <name evidence="3" type="ORF">CTAYLR_007319</name>
</gene>
<dbReference type="GO" id="GO:0071949">
    <property type="term" value="F:FAD binding"/>
    <property type="evidence" value="ECO:0007669"/>
    <property type="project" value="InterPro"/>
</dbReference>
<dbReference type="Pfam" id="PF01494">
    <property type="entry name" value="FAD_binding_3"/>
    <property type="match status" value="1"/>
</dbReference>
<dbReference type="InterPro" id="IPR050631">
    <property type="entry name" value="PheA/TfdB_FAD_monoxygenase"/>
</dbReference>
<protein>
    <recommendedName>
        <fullName evidence="2">FAD-binding domain-containing protein</fullName>
    </recommendedName>
</protein>
<dbReference type="SUPFAM" id="SSF51905">
    <property type="entry name" value="FAD/NAD(P)-binding domain"/>
    <property type="match status" value="1"/>
</dbReference>
<evidence type="ECO:0000259" key="2">
    <source>
        <dbReference type="Pfam" id="PF01494"/>
    </source>
</evidence>
<accession>A0AAD7U730</accession>
<evidence type="ECO:0000313" key="3">
    <source>
        <dbReference type="EMBL" id="KAJ8599496.1"/>
    </source>
</evidence>
<sequence length="524" mass="57910">MPSVVVVGGGPVGLYAGAVLGCAGVETVVVERNEGVRSHGGATHLAGEVLQLLVGLGLERFPKESTMPKPDFHCYKHGKKATGCRGDMVFSVPNERGPCGGLPAVSMIYQGELEAALLRRCLELPSVEVKFSCEVTGIREEENGVVVELARLGELRAAYVVAADGAKSECRTRLGVRVEDLDPGKYDFLIYDLLLKKEQKPESYLLCDAERPIAYFPMPGRKGRFGLWLVPGETIEGMLEEEAAAEFLKTNFDLVHHEDYEFDRRAPYRLRHRVASELATRRTFFVGDAAQVMGPFMGQGLNQGLRAATNLAWKLCYALDGTPAFLDTFDSEMRPSSIKAVKVTLASMHLFHTRARWKAVLRDWCVAPIAKNIIAPLAIHRTMRYAPSDLTAMPGAVVVSAKFPRAAGTVFIQPLLNSSAPILSFNNPRAFHFVGFDGIDPLDLVDSIDRDRLENQLNTNFVSVRDDTLIEPDRLVVSEWRRLHKNPDLAIIRPDLYVFSTFRRSDLTSALADLIRSRTPAAVN</sequence>
<keyword evidence="1" id="KW-0560">Oxidoreductase</keyword>
<dbReference type="PANTHER" id="PTHR43476:SF3">
    <property type="entry name" value="FAD-BINDING MONOOXYGENASE"/>
    <property type="match status" value="1"/>
</dbReference>
<evidence type="ECO:0000256" key="1">
    <source>
        <dbReference type="ARBA" id="ARBA00023002"/>
    </source>
</evidence>
<dbReference type="InterPro" id="IPR036188">
    <property type="entry name" value="FAD/NAD-bd_sf"/>
</dbReference>
<proteinExistence type="predicted"/>
<organism evidence="3 4">
    <name type="scientific">Chrysophaeum taylorii</name>
    <dbReference type="NCBI Taxonomy" id="2483200"/>
    <lineage>
        <taxon>Eukaryota</taxon>
        <taxon>Sar</taxon>
        <taxon>Stramenopiles</taxon>
        <taxon>Ochrophyta</taxon>
        <taxon>Pelagophyceae</taxon>
        <taxon>Pelagomonadales</taxon>
        <taxon>Pelagomonadaceae</taxon>
        <taxon>Chrysophaeum</taxon>
    </lineage>
</organism>
<reference evidence="3" key="1">
    <citation type="submission" date="2023-01" db="EMBL/GenBank/DDBJ databases">
        <title>Metagenome sequencing of chrysophaentin producing Chrysophaeum taylorii.</title>
        <authorList>
            <person name="Davison J."/>
            <person name="Bewley C."/>
        </authorList>
    </citation>
    <scope>NUCLEOTIDE SEQUENCE</scope>
    <source>
        <strain evidence="3">NIES-1699</strain>
    </source>
</reference>
<keyword evidence="4" id="KW-1185">Reference proteome</keyword>
<evidence type="ECO:0000313" key="4">
    <source>
        <dbReference type="Proteomes" id="UP001230188"/>
    </source>
</evidence>
<dbReference type="AlphaFoldDB" id="A0AAD7U730"/>
<dbReference type="PANTHER" id="PTHR43476">
    <property type="entry name" value="3-(3-HYDROXY-PHENYL)PROPIONATE/3-HYDROXYCINNAMIC ACID HYDROXYLASE"/>
    <property type="match status" value="1"/>
</dbReference>
<dbReference type="Gene3D" id="3.50.50.60">
    <property type="entry name" value="FAD/NAD(P)-binding domain"/>
    <property type="match status" value="1"/>
</dbReference>
<dbReference type="Gene3D" id="3.30.70.2450">
    <property type="match status" value="1"/>
</dbReference>